<sequence>YSHYLQIGNTGNYAYEDFQSDIRLAQEAHIDGFALNIAYLDSANNWGVSSMFKAAEAAGFKLIFSFDYAGNGPWPKDDVLDLLRWYTTSRAYFWHHGEKPLVSTFEGPDQSLDWVDIKKQVPVFFMPSYSSLGAKKALLKGDVIDGLFNWGAWPDGPNAMTTKVDASYFDFLKSNGNKPYMMPVSPWFYTNLPGYDKNWLWRGDNLWWDRWIHVWYNKPEYVQIISWNDYGESHHIGPVLEKAMVAFTTGRAPFNYALDRPHDSWRMFLPHVIDMYKGLAPVITKEGLNVWYRLNPGRACSTGGTTGNHAAQVQTEGNPSDFSQDRVFFSALVAGNKDLVARVKIGGADFGNAMFDSHPADYVGLWHGSYPVGDKTGAVTVEIVKNGATILRLVGRTIDASNCINGQNNWNAWTGGVWASTGVSAVPVPIAQQGCIAGSGQDNYLSKLCRYTCAFDYCPAGPCYCGLMGKVTSAPAPKFSAGYPNPGKTCLYTGLCSYVC</sequence>
<dbReference type="AlphaFoldDB" id="A0A6A6XUH2"/>
<dbReference type="EMBL" id="MU001765">
    <property type="protein sequence ID" value="KAF2799394.1"/>
    <property type="molecule type" value="Genomic_DNA"/>
</dbReference>
<evidence type="ECO:0000313" key="1">
    <source>
        <dbReference type="EMBL" id="KAF2799394.1"/>
    </source>
</evidence>
<evidence type="ECO:0000313" key="2">
    <source>
        <dbReference type="Proteomes" id="UP000799757"/>
    </source>
</evidence>
<organism evidence="1 2">
    <name type="scientific">Melanomma pulvis-pyrius CBS 109.77</name>
    <dbReference type="NCBI Taxonomy" id="1314802"/>
    <lineage>
        <taxon>Eukaryota</taxon>
        <taxon>Fungi</taxon>
        <taxon>Dikarya</taxon>
        <taxon>Ascomycota</taxon>
        <taxon>Pezizomycotina</taxon>
        <taxon>Dothideomycetes</taxon>
        <taxon>Pleosporomycetidae</taxon>
        <taxon>Pleosporales</taxon>
        <taxon>Melanommataceae</taxon>
        <taxon>Melanomma</taxon>
    </lineage>
</organism>
<gene>
    <name evidence="1" type="ORF">K505DRAFT_224381</name>
</gene>
<dbReference type="InterPro" id="IPR005197">
    <property type="entry name" value="Glyco_hydro_71"/>
</dbReference>
<reference evidence="1" key="1">
    <citation type="journal article" date="2020" name="Stud. Mycol.">
        <title>101 Dothideomycetes genomes: a test case for predicting lifestyles and emergence of pathogens.</title>
        <authorList>
            <person name="Haridas S."/>
            <person name="Albert R."/>
            <person name="Binder M."/>
            <person name="Bloem J."/>
            <person name="Labutti K."/>
            <person name="Salamov A."/>
            <person name="Andreopoulos B."/>
            <person name="Baker S."/>
            <person name="Barry K."/>
            <person name="Bills G."/>
            <person name="Bluhm B."/>
            <person name="Cannon C."/>
            <person name="Castanera R."/>
            <person name="Culley D."/>
            <person name="Daum C."/>
            <person name="Ezra D."/>
            <person name="Gonzalez J."/>
            <person name="Henrissat B."/>
            <person name="Kuo A."/>
            <person name="Liang C."/>
            <person name="Lipzen A."/>
            <person name="Lutzoni F."/>
            <person name="Magnuson J."/>
            <person name="Mondo S."/>
            <person name="Nolan M."/>
            <person name="Ohm R."/>
            <person name="Pangilinan J."/>
            <person name="Park H.-J."/>
            <person name="Ramirez L."/>
            <person name="Alfaro M."/>
            <person name="Sun H."/>
            <person name="Tritt A."/>
            <person name="Yoshinaga Y."/>
            <person name="Zwiers L.-H."/>
            <person name="Turgeon B."/>
            <person name="Goodwin S."/>
            <person name="Spatafora J."/>
            <person name="Crous P."/>
            <person name="Grigoriev I."/>
        </authorList>
    </citation>
    <scope>NUCLEOTIDE SEQUENCE</scope>
    <source>
        <strain evidence="1">CBS 109.77</strain>
    </source>
</reference>
<dbReference type="Pfam" id="PF03659">
    <property type="entry name" value="Glyco_hydro_71"/>
    <property type="match status" value="1"/>
</dbReference>
<dbReference type="Gene3D" id="3.20.20.80">
    <property type="entry name" value="Glycosidases"/>
    <property type="match status" value="1"/>
</dbReference>
<keyword evidence="2" id="KW-1185">Reference proteome</keyword>
<dbReference type="Proteomes" id="UP000799757">
    <property type="component" value="Unassembled WGS sequence"/>
</dbReference>
<feature type="non-terminal residue" evidence="1">
    <location>
        <position position="500"/>
    </location>
</feature>
<dbReference type="CDD" id="cd11577">
    <property type="entry name" value="GH71"/>
    <property type="match status" value="1"/>
</dbReference>
<feature type="non-terminal residue" evidence="1">
    <location>
        <position position="1"/>
    </location>
</feature>
<protein>
    <submittedName>
        <fullName evidence="1">Carbohydrate-binding module family 24 protein</fullName>
    </submittedName>
</protein>
<dbReference type="GO" id="GO:0051118">
    <property type="term" value="F:glucan endo-1,3-alpha-glucosidase activity"/>
    <property type="evidence" value="ECO:0007669"/>
    <property type="project" value="InterPro"/>
</dbReference>
<proteinExistence type="predicted"/>
<dbReference type="OrthoDB" id="3257981at2759"/>
<name>A0A6A6XUH2_9PLEO</name>
<accession>A0A6A6XUH2</accession>